<keyword evidence="7" id="KW-0472">Membrane</keyword>
<organism evidence="10">
    <name type="scientific">Darwinula stevensoni</name>
    <dbReference type="NCBI Taxonomy" id="69355"/>
    <lineage>
        <taxon>Eukaryota</taxon>
        <taxon>Metazoa</taxon>
        <taxon>Ecdysozoa</taxon>
        <taxon>Arthropoda</taxon>
        <taxon>Crustacea</taxon>
        <taxon>Oligostraca</taxon>
        <taxon>Ostracoda</taxon>
        <taxon>Podocopa</taxon>
        <taxon>Podocopida</taxon>
        <taxon>Darwinulocopina</taxon>
        <taxon>Darwinuloidea</taxon>
        <taxon>Darwinulidae</taxon>
        <taxon>Darwinula</taxon>
    </lineage>
</organism>
<feature type="transmembrane region" description="Helical" evidence="7">
    <location>
        <begin position="12"/>
        <end position="35"/>
    </location>
</feature>
<evidence type="ECO:0000259" key="9">
    <source>
        <dbReference type="Pfam" id="PF13193"/>
    </source>
</evidence>
<dbReference type="GO" id="GO:0006633">
    <property type="term" value="P:fatty acid biosynthetic process"/>
    <property type="evidence" value="ECO:0007669"/>
    <property type="project" value="TreeGrafter"/>
</dbReference>
<name>A0A7R9A1C8_9CRUS</name>
<evidence type="ECO:0000313" key="11">
    <source>
        <dbReference type="Proteomes" id="UP000677054"/>
    </source>
</evidence>
<keyword evidence="3" id="KW-0547">Nucleotide-binding</keyword>
<gene>
    <name evidence="10" type="ORF">DSTB1V02_LOCUS2401</name>
</gene>
<feature type="transmembrane region" description="Helical" evidence="7">
    <location>
        <begin position="60"/>
        <end position="85"/>
    </location>
</feature>
<evidence type="ECO:0000256" key="7">
    <source>
        <dbReference type="SAM" id="Phobius"/>
    </source>
</evidence>
<dbReference type="GO" id="GO:0004321">
    <property type="term" value="F:fatty-acyl-CoA synthase activity"/>
    <property type="evidence" value="ECO:0007669"/>
    <property type="project" value="TreeGrafter"/>
</dbReference>
<dbReference type="InterPro" id="IPR051087">
    <property type="entry name" value="Mitochondrial_ACSM"/>
</dbReference>
<dbReference type="Pfam" id="PF01275">
    <property type="entry name" value="Myelin_PLP"/>
    <property type="match status" value="1"/>
</dbReference>
<sequence>MGRECRECVSRVPYATLIATILCCVGVGVFCGTMYRGSTLCIRMFQDVFKIHVKLEPVHLVFMIIGAAMGVLGIILLLVGCLATGETRSSVYRADKARVGGRICGAVFMGIVYVLNLVWLLMLCCLVIITSTFTVFWAICSSDRILVHDRCIDFTQFGFMFPNATHDDQMTICDPGEKKLFCKDYVENAEVMFILATVSCVIVILSLVHYLMCLAANYAHIKDSEKFRDLEEMQRLQDAEMTGLFNQCKQSVMEESCHDMKGSLTLEAYQAKEDLKSYVSLLKSLGLTKEEVSLKLSDEGVVDDWGLFKRRKCDPEAIVYLRATIKKKLEANQTPYYTPIVSTSQPEGKGPCQAYPEGHPMNNIKKMEEEFLKQCEKKIAEQKASGESCHNRWEDPVHPLKKKQSLWDVRDMAMNSGTTKCKVVKDRPLLPPPLKQFTLVDGKILSLDEARKHRLAPQRKKDFLKSYGKEMVIPSVENLPWKLSKEDLQKSSLTLEEIRALPKFSNHNIGDPSEVLYVKNLASTAMVEDLAGVFSCFERPEKGRITYKMMGGRMHGQAYSTEAFGVDSPLLDHPTMTESAVVVSDHSHGYEGICWRNLQNFLNLKMGPPELVRIISHQSSKYLEIIATLQAPTSLSNSMGWLDFDFLLSRAYPLKHCYDSLSHESSQLFFTSGTTGMPKITVHSQVSYGVGHWCTGKLFCDLSQADVFWNLADTGWAKSAYSSIFGPWICGATVFVHAMPQFDESMMLQTLMNYPINVLCAPPTAFRMVIQQDLKKYHFPTLRHCVTGGEPLNWEVQQRWKESLGFEMKEGYGQTETVLCCGTTKDMESREGSMGKSIYGYDVKHRHLMASLPGYLDDPVRTRAAYRGNFYLTGDKAYCDEDGYIFFIGRADDVIISSGYRIGPFEVESALLEHPAVAESAVVASPDLTRGEIVKAFVVLTQNYVGSIQSPLQKDDLIRDLQNHVKKVTAPYKYPRKIEFVESLPKTVSGKIRRVELRKKEFGQG</sequence>
<dbReference type="EMBL" id="LR899784">
    <property type="protein sequence ID" value="CAD7242435.1"/>
    <property type="molecule type" value="Genomic_DNA"/>
</dbReference>
<dbReference type="Pfam" id="PF13193">
    <property type="entry name" value="AMP-binding_C"/>
    <property type="match status" value="1"/>
</dbReference>
<keyword evidence="2" id="KW-0436">Ligase</keyword>
<dbReference type="GO" id="GO:0005759">
    <property type="term" value="C:mitochondrial matrix"/>
    <property type="evidence" value="ECO:0007669"/>
    <property type="project" value="TreeGrafter"/>
</dbReference>
<comment type="catalytic activity">
    <reaction evidence="6">
        <text>a medium-chain fatty acid + ATP + CoA = a medium-chain fatty acyl-CoA + AMP + diphosphate</text>
        <dbReference type="Rhea" id="RHEA:48340"/>
        <dbReference type="ChEBI" id="CHEBI:30616"/>
        <dbReference type="ChEBI" id="CHEBI:33019"/>
        <dbReference type="ChEBI" id="CHEBI:57287"/>
        <dbReference type="ChEBI" id="CHEBI:59558"/>
        <dbReference type="ChEBI" id="CHEBI:90546"/>
        <dbReference type="ChEBI" id="CHEBI:456215"/>
        <dbReference type="EC" id="6.2.1.2"/>
    </reaction>
    <physiologicalReaction direction="left-to-right" evidence="6">
        <dbReference type="Rhea" id="RHEA:48341"/>
    </physiologicalReaction>
</comment>
<dbReference type="AlphaFoldDB" id="A0A7R9A1C8"/>
<accession>A0A7R9A1C8</accession>
<dbReference type="EMBL" id="CAJPEV010000267">
    <property type="protein sequence ID" value="CAG0883194.1"/>
    <property type="molecule type" value="Genomic_DNA"/>
</dbReference>
<keyword evidence="4" id="KW-0067">ATP-binding</keyword>
<reference evidence="10" key="1">
    <citation type="submission" date="2020-11" db="EMBL/GenBank/DDBJ databases">
        <authorList>
            <person name="Tran Van P."/>
        </authorList>
    </citation>
    <scope>NUCLEOTIDE SEQUENCE</scope>
</reference>
<dbReference type="FunFam" id="3.30.300.30:FF:000005">
    <property type="entry name" value="Acyl-coenzyme A synthetase ACSM5, mitochondrial"/>
    <property type="match status" value="1"/>
</dbReference>
<feature type="domain" description="AMP-binding enzyme C-terminal" evidence="9">
    <location>
        <begin position="906"/>
        <end position="991"/>
    </location>
</feature>
<evidence type="ECO:0000256" key="4">
    <source>
        <dbReference type="ARBA" id="ARBA00022840"/>
    </source>
</evidence>
<evidence type="ECO:0000256" key="3">
    <source>
        <dbReference type="ARBA" id="ARBA00022741"/>
    </source>
</evidence>
<protein>
    <recommendedName>
        <fullName evidence="5">medium-chain acyl-CoA ligase</fullName>
        <ecNumber evidence="5">6.2.1.2</ecNumber>
    </recommendedName>
</protein>
<dbReference type="PANTHER" id="PTHR43605:SF10">
    <property type="entry name" value="ACYL-COA SYNTHETASE MEDIUM CHAIN FAMILY MEMBER 3"/>
    <property type="match status" value="1"/>
</dbReference>
<comment type="similarity">
    <text evidence="1">Belongs to the ATP-dependent AMP-binding enzyme family.</text>
</comment>
<dbReference type="PANTHER" id="PTHR43605">
    <property type="entry name" value="ACYL-COENZYME A SYNTHETASE"/>
    <property type="match status" value="1"/>
</dbReference>
<proteinExistence type="inferred from homology"/>
<keyword evidence="7" id="KW-0812">Transmembrane</keyword>
<dbReference type="Proteomes" id="UP000677054">
    <property type="component" value="Unassembled WGS sequence"/>
</dbReference>
<dbReference type="GO" id="GO:0005524">
    <property type="term" value="F:ATP binding"/>
    <property type="evidence" value="ECO:0007669"/>
    <property type="project" value="UniProtKB-KW"/>
</dbReference>
<keyword evidence="7" id="KW-1133">Transmembrane helix</keyword>
<dbReference type="Gene3D" id="3.40.50.12780">
    <property type="entry name" value="N-terminal domain of ligase-like"/>
    <property type="match status" value="1"/>
</dbReference>
<dbReference type="Pfam" id="PF00501">
    <property type="entry name" value="AMP-binding"/>
    <property type="match status" value="1"/>
</dbReference>
<feature type="transmembrane region" description="Helical" evidence="7">
    <location>
        <begin position="120"/>
        <end position="140"/>
    </location>
</feature>
<feature type="transmembrane region" description="Helical" evidence="7">
    <location>
        <begin position="191"/>
        <end position="212"/>
    </location>
</feature>
<dbReference type="SUPFAM" id="SSF56801">
    <property type="entry name" value="Acetyl-CoA synthetase-like"/>
    <property type="match status" value="1"/>
</dbReference>
<dbReference type="Gene3D" id="3.30.300.30">
    <property type="match status" value="1"/>
</dbReference>
<dbReference type="GO" id="GO:0006637">
    <property type="term" value="P:acyl-CoA metabolic process"/>
    <property type="evidence" value="ECO:0007669"/>
    <property type="project" value="TreeGrafter"/>
</dbReference>
<evidence type="ECO:0000256" key="1">
    <source>
        <dbReference type="ARBA" id="ARBA00006432"/>
    </source>
</evidence>
<feature type="transmembrane region" description="Helical" evidence="7">
    <location>
        <begin position="97"/>
        <end position="114"/>
    </location>
</feature>
<dbReference type="InterPro" id="IPR001614">
    <property type="entry name" value="Myelin_PLP"/>
</dbReference>
<dbReference type="InterPro" id="IPR000873">
    <property type="entry name" value="AMP-dep_synth/lig_dom"/>
</dbReference>
<dbReference type="EC" id="6.2.1.2" evidence="5"/>
<dbReference type="InterPro" id="IPR025110">
    <property type="entry name" value="AMP-bd_C"/>
</dbReference>
<keyword evidence="11" id="KW-1185">Reference proteome</keyword>
<evidence type="ECO:0000256" key="5">
    <source>
        <dbReference type="ARBA" id="ARBA00039009"/>
    </source>
</evidence>
<evidence type="ECO:0000313" key="10">
    <source>
        <dbReference type="EMBL" id="CAD7242435.1"/>
    </source>
</evidence>
<dbReference type="GO" id="GO:0016020">
    <property type="term" value="C:membrane"/>
    <property type="evidence" value="ECO:0007669"/>
    <property type="project" value="InterPro"/>
</dbReference>
<evidence type="ECO:0000256" key="6">
    <source>
        <dbReference type="ARBA" id="ARBA00048477"/>
    </source>
</evidence>
<dbReference type="OrthoDB" id="6614653at2759"/>
<dbReference type="InterPro" id="IPR042099">
    <property type="entry name" value="ANL_N_sf"/>
</dbReference>
<evidence type="ECO:0000256" key="2">
    <source>
        <dbReference type="ARBA" id="ARBA00022598"/>
    </source>
</evidence>
<evidence type="ECO:0000259" key="8">
    <source>
        <dbReference type="Pfam" id="PF00501"/>
    </source>
</evidence>
<dbReference type="GO" id="GO:0031956">
    <property type="term" value="F:medium-chain fatty acid-CoA ligase activity"/>
    <property type="evidence" value="ECO:0007669"/>
    <property type="project" value="UniProtKB-EC"/>
</dbReference>
<dbReference type="InterPro" id="IPR045851">
    <property type="entry name" value="AMP-bd_C_sf"/>
</dbReference>
<feature type="domain" description="AMP-dependent synthetase/ligase" evidence="8">
    <location>
        <begin position="666"/>
        <end position="844"/>
    </location>
</feature>